<protein>
    <submittedName>
        <fullName evidence="1">Uncharacterized protein</fullName>
    </submittedName>
</protein>
<evidence type="ECO:0000313" key="2">
    <source>
        <dbReference type="Proteomes" id="UP000814033"/>
    </source>
</evidence>
<organism evidence="1 2">
    <name type="scientific">Auriscalpium vulgare</name>
    <dbReference type="NCBI Taxonomy" id="40419"/>
    <lineage>
        <taxon>Eukaryota</taxon>
        <taxon>Fungi</taxon>
        <taxon>Dikarya</taxon>
        <taxon>Basidiomycota</taxon>
        <taxon>Agaricomycotina</taxon>
        <taxon>Agaricomycetes</taxon>
        <taxon>Russulales</taxon>
        <taxon>Auriscalpiaceae</taxon>
        <taxon>Auriscalpium</taxon>
    </lineage>
</organism>
<name>A0ACB8R4T4_9AGAM</name>
<sequence length="78" mass="8146">MLEGSLADVDVELDLDEVEFGLADVPIATLPTAKSEGESEVPAGDFEEDEVADAEVAEDELEEDEEPTGVPGGGHTDT</sequence>
<reference evidence="1" key="1">
    <citation type="submission" date="2021-02" db="EMBL/GenBank/DDBJ databases">
        <authorList>
            <consortium name="DOE Joint Genome Institute"/>
            <person name="Ahrendt S."/>
            <person name="Looney B.P."/>
            <person name="Miyauchi S."/>
            <person name="Morin E."/>
            <person name="Drula E."/>
            <person name="Courty P.E."/>
            <person name="Chicoki N."/>
            <person name="Fauchery L."/>
            <person name="Kohler A."/>
            <person name="Kuo A."/>
            <person name="Labutti K."/>
            <person name="Pangilinan J."/>
            <person name="Lipzen A."/>
            <person name="Riley R."/>
            <person name="Andreopoulos W."/>
            <person name="He G."/>
            <person name="Johnson J."/>
            <person name="Barry K.W."/>
            <person name="Grigoriev I.V."/>
            <person name="Nagy L."/>
            <person name="Hibbett D."/>
            <person name="Henrissat B."/>
            <person name="Matheny P.B."/>
            <person name="Labbe J."/>
            <person name="Martin F."/>
        </authorList>
    </citation>
    <scope>NUCLEOTIDE SEQUENCE</scope>
    <source>
        <strain evidence="1">FP105234-sp</strain>
    </source>
</reference>
<accession>A0ACB8R4T4</accession>
<reference evidence="1" key="2">
    <citation type="journal article" date="2022" name="New Phytol.">
        <title>Evolutionary transition to the ectomycorrhizal habit in the genomes of a hyperdiverse lineage of mushroom-forming fungi.</title>
        <authorList>
            <person name="Looney B."/>
            <person name="Miyauchi S."/>
            <person name="Morin E."/>
            <person name="Drula E."/>
            <person name="Courty P.E."/>
            <person name="Kohler A."/>
            <person name="Kuo A."/>
            <person name="LaButti K."/>
            <person name="Pangilinan J."/>
            <person name="Lipzen A."/>
            <person name="Riley R."/>
            <person name="Andreopoulos W."/>
            <person name="He G."/>
            <person name="Johnson J."/>
            <person name="Nolan M."/>
            <person name="Tritt A."/>
            <person name="Barry K.W."/>
            <person name="Grigoriev I.V."/>
            <person name="Nagy L.G."/>
            <person name="Hibbett D."/>
            <person name="Henrissat B."/>
            <person name="Matheny P.B."/>
            <person name="Labbe J."/>
            <person name="Martin F.M."/>
        </authorList>
    </citation>
    <scope>NUCLEOTIDE SEQUENCE</scope>
    <source>
        <strain evidence="1">FP105234-sp</strain>
    </source>
</reference>
<dbReference type="Proteomes" id="UP000814033">
    <property type="component" value="Unassembled WGS sequence"/>
</dbReference>
<dbReference type="EMBL" id="MU276359">
    <property type="protein sequence ID" value="KAI0039085.1"/>
    <property type="molecule type" value="Genomic_DNA"/>
</dbReference>
<gene>
    <name evidence="1" type="ORF">FA95DRAFT_1612865</name>
</gene>
<evidence type="ECO:0000313" key="1">
    <source>
        <dbReference type="EMBL" id="KAI0039085.1"/>
    </source>
</evidence>
<comment type="caution">
    <text evidence="1">The sequence shown here is derived from an EMBL/GenBank/DDBJ whole genome shotgun (WGS) entry which is preliminary data.</text>
</comment>
<keyword evidence="2" id="KW-1185">Reference proteome</keyword>
<proteinExistence type="predicted"/>